<evidence type="ECO:0000256" key="5">
    <source>
        <dbReference type="ARBA" id="ARBA00014849"/>
    </source>
</evidence>
<keyword evidence="14" id="KW-1185">Reference proteome</keyword>
<evidence type="ECO:0000256" key="10">
    <source>
        <dbReference type="ARBA" id="ARBA00023242"/>
    </source>
</evidence>
<evidence type="ECO:0000259" key="13">
    <source>
        <dbReference type="Pfam" id="PF11527"/>
    </source>
</evidence>
<dbReference type="InterPro" id="IPR042541">
    <property type="entry name" value="BART_sf"/>
</dbReference>
<dbReference type="Proteomes" id="UP000694941">
    <property type="component" value="Unplaced"/>
</dbReference>
<evidence type="ECO:0000256" key="1">
    <source>
        <dbReference type="ARBA" id="ARBA00004120"/>
    </source>
</evidence>
<dbReference type="PANTHER" id="PTHR15487:SF4">
    <property type="entry name" value="ADP-RIBOSYLATION FACTOR-LIKE PROTEIN 2-BINDING PROTEIN"/>
    <property type="match status" value="1"/>
</dbReference>
<evidence type="ECO:0000256" key="6">
    <source>
        <dbReference type="ARBA" id="ARBA00022490"/>
    </source>
</evidence>
<name>A0ABM1BB68_LIMPO</name>
<sequence>MAAAINGKDSMQRENDLDEEIVGSSSGDEAMFDQIVGHIEDIIMEPEFQELQKDFFDKYCTVFEDKEENKLEYTTIFNHYTELIESYIEQRLIERLPQFSMVSFLEEMKARSSELDGEIFEMLLSFTDFLTFKEILLDHKAVKEGHSVDFSSDIIITSLENTLSNRSKLS</sequence>
<keyword evidence="6 12" id="KW-0963">Cytoplasm</keyword>
<evidence type="ECO:0000256" key="11">
    <source>
        <dbReference type="ARBA" id="ARBA00023273"/>
    </source>
</evidence>
<evidence type="ECO:0000256" key="4">
    <source>
        <dbReference type="ARBA" id="ARBA00009880"/>
    </source>
</evidence>
<comment type="function">
    <text evidence="12">Plays a role as an effector of the ADP-ribosylation factor-like protein 2, ARL2.</text>
</comment>
<dbReference type="InterPro" id="IPR038849">
    <property type="entry name" value="ARL2BP"/>
</dbReference>
<evidence type="ECO:0000256" key="9">
    <source>
        <dbReference type="ARBA" id="ARBA00023212"/>
    </source>
</evidence>
<dbReference type="RefSeq" id="XP_013778491.1">
    <property type="nucleotide sequence ID" value="XM_013923037.2"/>
</dbReference>
<protein>
    <recommendedName>
        <fullName evidence="5 12">ADP-ribosylation factor-like protein 2-binding protein</fullName>
        <shortName evidence="12">ARF-like 2-binding protein</shortName>
    </recommendedName>
</protein>
<evidence type="ECO:0000313" key="15">
    <source>
        <dbReference type="RefSeq" id="XP_013778491.1"/>
    </source>
</evidence>
<gene>
    <name evidence="15" type="primary">LOC106463064</name>
</gene>
<keyword evidence="7 12" id="KW-0969">Cilium</keyword>
<evidence type="ECO:0000256" key="8">
    <source>
        <dbReference type="ARBA" id="ARBA00023128"/>
    </source>
</evidence>
<evidence type="ECO:0000313" key="14">
    <source>
        <dbReference type="Proteomes" id="UP000694941"/>
    </source>
</evidence>
<reference evidence="15" key="1">
    <citation type="submission" date="2025-08" db="UniProtKB">
        <authorList>
            <consortium name="RefSeq"/>
        </authorList>
    </citation>
    <scope>IDENTIFICATION</scope>
    <source>
        <tissue evidence="15">Muscle</tissue>
    </source>
</reference>
<accession>A0ABM1BB68</accession>
<organism evidence="14 15">
    <name type="scientific">Limulus polyphemus</name>
    <name type="common">Atlantic horseshoe crab</name>
    <dbReference type="NCBI Taxonomy" id="6850"/>
    <lineage>
        <taxon>Eukaryota</taxon>
        <taxon>Metazoa</taxon>
        <taxon>Ecdysozoa</taxon>
        <taxon>Arthropoda</taxon>
        <taxon>Chelicerata</taxon>
        <taxon>Merostomata</taxon>
        <taxon>Xiphosura</taxon>
        <taxon>Limulidae</taxon>
        <taxon>Limulus</taxon>
    </lineage>
</organism>
<proteinExistence type="inferred from homology"/>
<evidence type="ECO:0000256" key="2">
    <source>
        <dbReference type="ARBA" id="ARBA00004123"/>
    </source>
</evidence>
<comment type="similarity">
    <text evidence="4 12">Belongs to the ARL2BP family.</text>
</comment>
<keyword evidence="8 12" id="KW-0496">Mitochondrion</keyword>
<dbReference type="Gene3D" id="1.20.1520.10">
    <property type="entry name" value="ADP-ribosylation factor-like 2-binding protein, domain"/>
    <property type="match status" value="1"/>
</dbReference>
<keyword evidence="9 12" id="KW-0206">Cytoskeleton</keyword>
<dbReference type="Pfam" id="PF11527">
    <property type="entry name" value="ARL2_Bind_BART"/>
    <property type="match status" value="1"/>
</dbReference>
<dbReference type="InterPro" id="IPR023379">
    <property type="entry name" value="BART_dom"/>
</dbReference>
<comment type="subcellular location">
    <subcellularLocation>
        <location evidence="1 12">Cytoplasm</location>
        <location evidence="1 12">Cytoskeleton</location>
        <location evidence="1 12">Cilium basal body</location>
    </subcellularLocation>
    <subcellularLocation>
        <location evidence="3 12">Cytoplasm</location>
        <location evidence="3 12">Cytoskeleton</location>
        <location evidence="3 12">Microtubule organizing center</location>
        <location evidence="3 12">Centrosome</location>
    </subcellularLocation>
    <subcellularLocation>
        <location evidence="12">Cytoplasm</location>
    </subcellularLocation>
    <subcellularLocation>
        <location evidence="2 12">Nucleus</location>
    </subcellularLocation>
    <subcellularLocation>
        <location evidence="12">Mitochondrion intermembrane space</location>
    </subcellularLocation>
</comment>
<keyword evidence="10 12" id="KW-0539">Nucleus</keyword>
<evidence type="ECO:0000256" key="7">
    <source>
        <dbReference type="ARBA" id="ARBA00023069"/>
    </source>
</evidence>
<evidence type="ECO:0000256" key="12">
    <source>
        <dbReference type="RuleBase" id="RU367099"/>
    </source>
</evidence>
<dbReference type="PANTHER" id="PTHR15487">
    <property type="entry name" value="ADP-RIBOSYLATION FACTOR-LIKE PROTEIN 2-BINDING PROTEIN"/>
    <property type="match status" value="1"/>
</dbReference>
<dbReference type="GeneID" id="106463064"/>
<keyword evidence="11 12" id="KW-0966">Cell projection</keyword>
<evidence type="ECO:0000256" key="3">
    <source>
        <dbReference type="ARBA" id="ARBA00004300"/>
    </source>
</evidence>
<feature type="domain" description="BART" evidence="13">
    <location>
        <begin position="32"/>
        <end position="144"/>
    </location>
</feature>